<accession>A0A1G8DW70</accession>
<dbReference type="InterPro" id="IPR036493">
    <property type="entry name" value="YunC_sf"/>
</dbReference>
<organism evidence="1 2">
    <name type="scientific">Alteribacillus persepolensis</name>
    <dbReference type="NCBI Taxonomy" id="568899"/>
    <lineage>
        <taxon>Bacteria</taxon>
        <taxon>Bacillati</taxon>
        <taxon>Bacillota</taxon>
        <taxon>Bacilli</taxon>
        <taxon>Bacillales</taxon>
        <taxon>Bacillaceae</taxon>
        <taxon>Alteribacillus</taxon>
    </lineage>
</organism>
<dbReference type="Proteomes" id="UP000199163">
    <property type="component" value="Unassembled WGS sequence"/>
</dbReference>
<keyword evidence="2" id="KW-1185">Reference proteome</keyword>
<dbReference type="EMBL" id="FNDK01000008">
    <property type="protein sequence ID" value="SDH61907.1"/>
    <property type="molecule type" value="Genomic_DNA"/>
</dbReference>
<dbReference type="Gene3D" id="3.30.1980.10">
    <property type="entry name" value="Hypothetical protein YunC"/>
    <property type="match status" value="1"/>
</dbReference>
<evidence type="ECO:0000313" key="1">
    <source>
        <dbReference type="EMBL" id="SDH61907.1"/>
    </source>
</evidence>
<gene>
    <name evidence="1" type="ORF">SAMN05192534_10851</name>
</gene>
<dbReference type="OrthoDB" id="2641826at2"/>
<sequence>MIKLEPVELHNKLYTAIVVELPETSLTIVTGKKGYIMCGALDIDILNKKWPNRKMPAARALGVQTIDELLEAPLADVSKAAEALGVKKGMTGKEALYYM</sequence>
<dbReference type="InterPro" id="IPR014931">
    <property type="entry name" value="DUF1805"/>
</dbReference>
<protein>
    <submittedName>
        <fullName evidence="1">Uncharacterized protein YunC, DUF1805 family</fullName>
    </submittedName>
</protein>
<dbReference type="RefSeq" id="WP_091272906.1">
    <property type="nucleotide sequence ID" value="NZ_FNDK01000008.1"/>
</dbReference>
<dbReference type="SUPFAM" id="SSF102891">
    <property type="entry name" value="Hypothetical protein Ta1206"/>
    <property type="match status" value="1"/>
</dbReference>
<evidence type="ECO:0000313" key="2">
    <source>
        <dbReference type="Proteomes" id="UP000199163"/>
    </source>
</evidence>
<name>A0A1G8DW70_9BACI</name>
<proteinExistence type="predicted"/>
<dbReference type="AlphaFoldDB" id="A0A1G8DW70"/>
<reference evidence="1 2" key="1">
    <citation type="submission" date="2016-10" db="EMBL/GenBank/DDBJ databases">
        <authorList>
            <person name="de Groot N.N."/>
        </authorList>
    </citation>
    <scope>NUCLEOTIDE SEQUENCE [LARGE SCALE GENOMIC DNA]</scope>
    <source>
        <strain evidence="1 2">DSM 21632</strain>
    </source>
</reference>
<dbReference type="STRING" id="568899.SAMN05192534_10851"/>
<dbReference type="Pfam" id="PF08827">
    <property type="entry name" value="DUF1805"/>
    <property type="match status" value="1"/>
</dbReference>